<dbReference type="Pfam" id="PF00535">
    <property type="entry name" value="Glycos_transf_2"/>
    <property type="match status" value="1"/>
</dbReference>
<dbReference type="Gene3D" id="3.90.550.10">
    <property type="entry name" value="Spore Coat Polysaccharide Biosynthesis Protein SpsA, Chain A"/>
    <property type="match status" value="1"/>
</dbReference>
<dbReference type="GO" id="GO:0005886">
    <property type="term" value="C:plasma membrane"/>
    <property type="evidence" value="ECO:0007669"/>
    <property type="project" value="TreeGrafter"/>
</dbReference>
<gene>
    <name evidence="3" type="ORF">CSX00_06225</name>
</gene>
<keyword evidence="4" id="KW-1185">Reference proteome</keyword>
<dbReference type="RefSeq" id="WP_090154229.1">
    <property type="nucleotide sequence ID" value="NZ_PDYH01000020.1"/>
</dbReference>
<organism evidence="3 4">
    <name type="scientific">Pseudobutyrivibrio ruminis</name>
    <dbReference type="NCBI Taxonomy" id="46206"/>
    <lineage>
        <taxon>Bacteria</taxon>
        <taxon>Bacillati</taxon>
        <taxon>Bacillota</taxon>
        <taxon>Clostridia</taxon>
        <taxon>Lachnospirales</taxon>
        <taxon>Lachnospiraceae</taxon>
        <taxon>Pseudobutyrivibrio</taxon>
    </lineage>
</organism>
<evidence type="ECO:0000256" key="1">
    <source>
        <dbReference type="SAM" id="Phobius"/>
    </source>
</evidence>
<dbReference type="EMBL" id="PDYH01000020">
    <property type="protein sequence ID" value="PHU40363.1"/>
    <property type="molecule type" value="Genomic_DNA"/>
</dbReference>
<feature type="domain" description="Glycosyltransferase 2-like" evidence="2">
    <location>
        <begin position="5"/>
        <end position="170"/>
    </location>
</feature>
<dbReference type="InterPro" id="IPR050256">
    <property type="entry name" value="Glycosyltransferase_2"/>
</dbReference>
<dbReference type="Proteomes" id="UP000224317">
    <property type="component" value="Unassembled WGS sequence"/>
</dbReference>
<keyword evidence="1" id="KW-0472">Membrane</keyword>
<dbReference type="GO" id="GO:0016740">
    <property type="term" value="F:transferase activity"/>
    <property type="evidence" value="ECO:0007669"/>
    <property type="project" value="UniProtKB-KW"/>
</dbReference>
<name>A0A2G3EB65_9FIRM</name>
<dbReference type="SUPFAM" id="SSF53448">
    <property type="entry name" value="Nucleotide-diphospho-sugar transferases"/>
    <property type="match status" value="1"/>
</dbReference>
<keyword evidence="1" id="KW-0812">Transmembrane</keyword>
<dbReference type="InterPro" id="IPR001173">
    <property type="entry name" value="Glyco_trans_2-like"/>
</dbReference>
<evidence type="ECO:0000259" key="2">
    <source>
        <dbReference type="Pfam" id="PF00535"/>
    </source>
</evidence>
<evidence type="ECO:0000313" key="3">
    <source>
        <dbReference type="EMBL" id="PHU40363.1"/>
    </source>
</evidence>
<dbReference type="CDD" id="cd04187">
    <property type="entry name" value="DPM1_like_bac"/>
    <property type="match status" value="1"/>
</dbReference>
<protein>
    <submittedName>
        <fullName evidence="3">Glycosyltransferase</fullName>
    </submittedName>
</protein>
<dbReference type="PANTHER" id="PTHR48090">
    <property type="entry name" value="UNDECAPRENYL-PHOSPHATE 4-DEOXY-4-FORMAMIDO-L-ARABINOSE TRANSFERASE-RELATED"/>
    <property type="match status" value="1"/>
</dbReference>
<dbReference type="InterPro" id="IPR029044">
    <property type="entry name" value="Nucleotide-diphossugar_trans"/>
</dbReference>
<feature type="transmembrane region" description="Helical" evidence="1">
    <location>
        <begin position="264"/>
        <end position="290"/>
    </location>
</feature>
<dbReference type="PANTHER" id="PTHR48090:SF8">
    <property type="entry name" value="GLYCOSYLTRANSFERASE CSBB-RELATED"/>
    <property type="match status" value="1"/>
</dbReference>
<proteinExistence type="predicted"/>
<dbReference type="STRING" id="46206.SAMN02910377_00910"/>
<keyword evidence="1" id="KW-1133">Transmembrane helix</keyword>
<dbReference type="AlphaFoldDB" id="A0A2G3EB65"/>
<comment type="caution">
    <text evidence="3">The sequence shown here is derived from an EMBL/GenBank/DDBJ whole genome shotgun (WGS) entry which is preliminary data.</text>
</comment>
<accession>A0A2G3EB65</accession>
<evidence type="ECO:0000313" key="4">
    <source>
        <dbReference type="Proteomes" id="UP000224317"/>
    </source>
</evidence>
<feature type="transmembrane region" description="Helical" evidence="1">
    <location>
        <begin position="229"/>
        <end position="252"/>
    </location>
</feature>
<sequence>MKKLSIVVPCYNEQEAAPIFYDTVHGMEDKLSSVELEFIFVDDGSKDGTLDVLRGLHAKDERVHYVSFSRNFGKEAGIYAGLEKSTGDYVVIMDVDLQDPPAMLPEMLSYIESGEYERVATRRVDRKGEPPIRSWFARKFYKLMNKISSADIVDGARDYQMMTRKVVDAILAMGEYNRFSKGIFGWVGFKSKWLEFENVERVAGETKWSFWKLFIYAIDGIVAFSTAPLIMASVFGVIMCLVAFIFILVIIVKTLILGDPTSGWPSMVCIILLVSGIQLLCMGVLGQYMAKTYLETKKRPIYLVQEEE</sequence>
<reference evidence="3" key="1">
    <citation type="submission" date="2017-10" db="EMBL/GenBank/DDBJ databases">
        <title>Resolving the taxonomy of Roseburia spp., Eubacterium rectale and Agathobacter spp. through phylogenomic analysis.</title>
        <authorList>
            <person name="Sheridan P.O."/>
            <person name="Walker A.W."/>
            <person name="Duncan S.H."/>
            <person name="Scott K.P."/>
            <person name="Toole P.W.O."/>
            <person name="Luis P."/>
            <person name="Flint H.J."/>
        </authorList>
    </citation>
    <scope>NUCLEOTIDE SEQUENCE [LARGE SCALE GENOMIC DNA]</scope>
    <source>
        <strain evidence="3">JK10</strain>
    </source>
</reference>